<name>A0A0F9CLH7_9ZZZZ</name>
<accession>A0A0F9CLH7</accession>
<dbReference type="AlphaFoldDB" id="A0A0F9CLH7"/>
<organism evidence="1">
    <name type="scientific">marine sediment metagenome</name>
    <dbReference type="NCBI Taxonomy" id="412755"/>
    <lineage>
        <taxon>unclassified sequences</taxon>
        <taxon>metagenomes</taxon>
        <taxon>ecological metagenomes</taxon>
    </lineage>
</organism>
<protein>
    <submittedName>
        <fullName evidence="1">Uncharacterized protein</fullName>
    </submittedName>
</protein>
<reference evidence="1" key="1">
    <citation type="journal article" date="2015" name="Nature">
        <title>Complex archaea that bridge the gap between prokaryotes and eukaryotes.</title>
        <authorList>
            <person name="Spang A."/>
            <person name="Saw J.H."/>
            <person name="Jorgensen S.L."/>
            <person name="Zaremba-Niedzwiedzka K."/>
            <person name="Martijn J."/>
            <person name="Lind A.E."/>
            <person name="van Eijk R."/>
            <person name="Schleper C."/>
            <person name="Guy L."/>
            <person name="Ettema T.J."/>
        </authorList>
    </citation>
    <scope>NUCLEOTIDE SEQUENCE</scope>
</reference>
<dbReference type="EMBL" id="LAZR01043663">
    <property type="protein sequence ID" value="KKL06541.1"/>
    <property type="molecule type" value="Genomic_DNA"/>
</dbReference>
<gene>
    <name evidence="1" type="ORF">LCGC14_2595000</name>
</gene>
<comment type="caution">
    <text evidence="1">The sequence shown here is derived from an EMBL/GenBank/DDBJ whole genome shotgun (WGS) entry which is preliminary data.</text>
</comment>
<sequence length="118" mass="13836">MKQRIGWKVVTVSVICLVTIVGFAQAQETDDSDKKLKGEVRFRYDWLGVNKDRGRFREDNWMTDGSTGGLDWLHLESTEPDENGYEWLLEGRALHDYDYDLSFLMKKEDSHYLKLKLS</sequence>
<evidence type="ECO:0000313" key="1">
    <source>
        <dbReference type="EMBL" id="KKL06541.1"/>
    </source>
</evidence>
<proteinExistence type="predicted"/>